<dbReference type="AlphaFoldDB" id="A0A0A9DXI0"/>
<evidence type="ECO:0000313" key="1">
    <source>
        <dbReference type="EMBL" id="JAD93264.1"/>
    </source>
</evidence>
<name>A0A0A9DXI0_ARUDO</name>
<protein>
    <submittedName>
        <fullName evidence="1">Uncharacterized protein</fullName>
    </submittedName>
</protein>
<sequence length="67" mass="7933">MHQHVLQAIKWYSHQKSNNTLLNWWLAKSTNKHSTNMAENKFNLIQARTNIYIHCICGILNPQLLYP</sequence>
<proteinExistence type="predicted"/>
<reference evidence="1" key="2">
    <citation type="journal article" date="2015" name="Data Brief">
        <title>Shoot transcriptome of the giant reed, Arundo donax.</title>
        <authorList>
            <person name="Barrero R.A."/>
            <person name="Guerrero F.D."/>
            <person name="Moolhuijzen P."/>
            <person name="Goolsby J.A."/>
            <person name="Tidwell J."/>
            <person name="Bellgard S.E."/>
            <person name="Bellgard M.I."/>
        </authorList>
    </citation>
    <scope>NUCLEOTIDE SEQUENCE</scope>
    <source>
        <tissue evidence="1">Shoot tissue taken approximately 20 cm above the soil surface</tissue>
    </source>
</reference>
<dbReference type="EMBL" id="GBRH01204631">
    <property type="protein sequence ID" value="JAD93264.1"/>
    <property type="molecule type" value="Transcribed_RNA"/>
</dbReference>
<reference evidence="1" key="1">
    <citation type="submission" date="2014-09" db="EMBL/GenBank/DDBJ databases">
        <authorList>
            <person name="Magalhaes I.L.F."/>
            <person name="Oliveira U."/>
            <person name="Santos F.R."/>
            <person name="Vidigal T.H.D.A."/>
            <person name="Brescovit A.D."/>
            <person name="Santos A.J."/>
        </authorList>
    </citation>
    <scope>NUCLEOTIDE SEQUENCE</scope>
    <source>
        <tissue evidence="1">Shoot tissue taken approximately 20 cm above the soil surface</tissue>
    </source>
</reference>
<organism evidence="1">
    <name type="scientific">Arundo donax</name>
    <name type="common">Giant reed</name>
    <name type="synonym">Donax arundinaceus</name>
    <dbReference type="NCBI Taxonomy" id="35708"/>
    <lineage>
        <taxon>Eukaryota</taxon>
        <taxon>Viridiplantae</taxon>
        <taxon>Streptophyta</taxon>
        <taxon>Embryophyta</taxon>
        <taxon>Tracheophyta</taxon>
        <taxon>Spermatophyta</taxon>
        <taxon>Magnoliopsida</taxon>
        <taxon>Liliopsida</taxon>
        <taxon>Poales</taxon>
        <taxon>Poaceae</taxon>
        <taxon>PACMAD clade</taxon>
        <taxon>Arundinoideae</taxon>
        <taxon>Arundineae</taxon>
        <taxon>Arundo</taxon>
    </lineage>
</organism>
<dbReference type="EMBL" id="GBRH01213381">
    <property type="protein sequence ID" value="JAD84514.1"/>
    <property type="molecule type" value="Transcribed_RNA"/>
</dbReference>
<accession>A0A0A9DXI0</accession>